<dbReference type="InterPro" id="IPR011990">
    <property type="entry name" value="TPR-like_helical_dom_sf"/>
</dbReference>
<dbReference type="EMBL" id="BMPI01000029">
    <property type="protein sequence ID" value="GGM46718.1"/>
    <property type="molecule type" value="Genomic_DNA"/>
</dbReference>
<organism evidence="3 4">
    <name type="scientific">Dactylosporangium sucinum</name>
    <dbReference type="NCBI Taxonomy" id="1424081"/>
    <lineage>
        <taxon>Bacteria</taxon>
        <taxon>Bacillati</taxon>
        <taxon>Actinomycetota</taxon>
        <taxon>Actinomycetes</taxon>
        <taxon>Micromonosporales</taxon>
        <taxon>Micromonosporaceae</taxon>
        <taxon>Dactylosporangium</taxon>
    </lineage>
</organism>
<dbReference type="PROSITE" id="PS50005">
    <property type="entry name" value="TPR"/>
    <property type="match status" value="1"/>
</dbReference>
<keyword evidence="1" id="KW-0802">TPR repeat</keyword>
<feature type="compositionally biased region" description="Low complexity" evidence="2">
    <location>
        <begin position="1779"/>
        <end position="1795"/>
    </location>
</feature>
<dbReference type="Pfam" id="PF13374">
    <property type="entry name" value="TPR_10"/>
    <property type="match status" value="2"/>
</dbReference>
<protein>
    <recommendedName>
        <fullName evidence="5">Tetratricopeptide repeat protein</fullName>
    </recommendedName>
</protein>
<reference evidence="3" key="2">
    <citation type="submission" date="2020-09" db="EMBL/GenBank/DDBJ databases">
        <authorList>
            <person name="Sun Q."/>
            <person name="Ohkuma M."/>
        </authorList>
    </citation>
    <scope>NUCLEOTIDE SEQUENCE</scope>
    <source>
        <strain evidence="3">JCM 19831</strain>
    </source>
</reference>
<sequence>MTGFGPAEELPRVSQQVTAAGGFAYGVVGADIHVFGDGMPLYVLENWRPAAEPDPEWLRELPSRMLNARFEVVGFTGRTAELAGLHAWCGTGPRLAARWLHGPGGVGKSRLAAQFAAEAAGLGWKVVTATHGPGAVLPPPGSQDLTLDGAAGLLMIVDYADRWPHTHLTWLFSNAVLHRPGVTTRVLLLARTADAWPSVRAALANHQAGTSGQALEPLPGEGDGRATMFGAARDSFGARYGIPHPSEVERPALLDQPGLGLTLALHMAALVAVDAHVSGRRVPADPAGLSVYLLDREHRHWADRYGDPSHNLEPGPVPHSPPDVMSRTVFVAALSGPVPEPAGLALMRHAHAGPAPAQVLADHALCYPPAGPGLVLSPLYPDRLAEDFLALTLPGHRADYPAQPWAGPTTTGLLASRDVAARAVTFLAAATARWPHVGPAVLYPALEADPQLALDAGSAALSALAAIDDVDPELLARIEARFPDRAHLELDPGIAAVAERLTLHRLAGTGEPADRAELHQALAVRQSRAGLDEQALSNAEQAVALFRTVTGGSAEPDLRLARALYDLGFLLSSGERNTEAVAATREAAGLFRAAVRHHRGENFEYARALTSLGTLLRFVGRFQESVAAARLAVAIHRRVAAAAPHVASARVELAVALGVLSSALAALGQRGDAAVAAQEAHRLREAAAANDPGASGTDRAAGLLNLARRLSDEGRAAEALHATEEALDVYQRAAALNPAGYGLTLVQALGDLSRRLAAAGRSSEAIDRSLEALALVRRLARTVATVSEAHVVRGLSRHAELLCELSRWDEAIEVLLEAADLQRTLPEAQRGFGMLYRLSVLLAADGRGAEAMAANEEALRLGRAQAAAEPEANLDNLASVLNGYAVRLFEAGRPQEAIEAGAESIRIRRRRLDEHPGLNEHELVTSLGNQGVWLSRLDRHDAALDALTEAVTVGRRLAAAEPRRYRAELARAAHNRGDCLGRLGRWEEALAGFQEALAVHRELAAEQWAVHAPALAKSCTAVATALTALDRPGEALPYHEEAATVFGRLAEDDPAGYAEERAAAVARLTQEARPAAAEPPADGPAAWYAEAARLMPRLISEPGEQVADRVIDLLERASSAPGVPAADRARSLGVLGIACRVRYGRTGAVADLDRSLDALRRAIGRYADDQRQRDLLAGSLVATVKGRAGHPMTDAELVALIGCLRETAARVSAGEPQRTSLLAWLRTLLTRRFADLQEPADLDEAIDAGRAVLAGPPPEDLDRAYQVRVLDELLRTRLLLAGSAAERGPASMTRDELFEAVQARAVAVTGDGPEPDPSAALGPDALAEVVELARRVEADLARRPVNGADLLAAFMIGVVRFVRHSVLAGDDATDLAAAQRWFGLVLQVAPAIVPEGLLGMVAEIAPPAGDDPPAWAAEAARLLDLPQADEVPQLLDRAIRLYEQAAAASPDHDAALPGWLDHLGRARFRRYQRTRDVTDLDREVEALRRAIAATAHGTADRSARLNRLAGAITLRARLLDRPADAREAVDLARRAVEMVPAGDPRHARYLNTLGGAWLYRFEATYELSDVDAALDALQGAAGGLPDGDPLWAGRQRQLAEAWLARASVTAAVPDIDRAIEVFERIAAAKANDSRSLADLAHAWSKRYAHSHRPADRERIVEIGQRALDAAADEPANDGGAARTLGSISTALRIRQNAADLDAAVDLRQRIVAAMPSGSAQRARYLALLAQALRERFERGGDPADRDEWETVAGDLVAATPEDDPARAGRLAGLSEARAARLAPASDAGPGGPADSVRTDDPEELARLSRRLCLRGRQEGDRADLDEAVRLAEQALDRTPADRGTRAERWFDLGNARLARRGELADLDRAVDAHGEAVLASAEILPQYARYAEALVTALLERYEWTFEPADLDRALAAAGRAVASGGARPADRARCLCHLSAVLRLRFERTGDHRELDQAVEHGRRAVAALEGHPAAEAVLAAALEEQRRWAPIPDQALGNLAADTARQRR</sequence>
<evidence type="ECO:0000256" key="1">
    <source>
        <dbReference type="PROSITE-ProRule" id="PRU00339"/>
    </source>
</evidence>
<reference evidence="3" key="1">
    <citation type="journal article" date="2014" name="Int. J. Syst. Evol. Microbiol.">
        <title>Complete genome sequence of Corynebacterium casei LMG S-19264T (=DSM 44701T), isolated from a smear-ripened cheese.</title>
        <authorList>
            <consortium name="US DOE Joint Genome Institute (JGI-PGF)"/>
            <person name="Walter F."/>
            <person name="Albersmeier A."/>
            <person name="Kalinowski J."/>
            <person name="Ruckert C."/>
        </authorList>
    </citation>
    <scope>NUCLEOTIDE SEQUENCE</scope>
    <source>
        <strain evidence="3">JCM 19831</strain>
    </source>
</reference>
<dbReference type="InterPro" id="IPR019734">
    <property type="entry name" value="TPR_rpt"/>
</dbReference>
<feature type="region of interest" description="Disordered" evidence="2">
    <location>
        <begin position="1779"/>
        <end position="1801"/>
    </location>
</feature>
<gene>
    <name evidence="3" type="ORF">GCM10007977_055530</name>
</gene>
<dbReference type="SUPFAM" id="SSF48452">
    <property type="entry name" value="TPR-like"/>
    <property type="match status" value="3"/>
</dbReference>
<keyword evidence="4" id="KW-1185">Reference proteome</keyword>
<dbReference type="PANTHER" id="PTHR19959">
    <property type="entry name" value="KINESIN LIGHT CHAIN"/>
    <property type="match status" value="1"/>
</dbReference>
<dbReference type="PANTHER" id="PTHR19959:SF119">
    <property type="entry name" value="FUNGAL LIPASE-LIKE DOMAIN-CONTAINING PROTEIN"/>
    <property type="match status" value="1"/>
</dbReference>
<feature type="repeat" description="TPR" evidence="1">
    <location>
        <begin position="970"/>
        <end position="1003"/>
    </location>
</feature>
<evidence type="ECO:0000313" key="4">
    <source>
        <dbReference type="Proteomes" id="UP000642070"/>
    </source>
</evidence>
<dbReference type="Gene3D" id="1.25.40.10">
    <property type="entry name" value="Tetratricopeptide repeat domain"/>
    <property type="match status" value="6"/>
</dbReference>
<name>A0A917U0S3_9ACTN</name>
<evidence type="ECO:0000256" key="2">
    <source>
        <dbReference type="SAM" id="MobiDB-lite"/>
    </source>
</evidence>
<dbReference type="RefSeq" id="WP_190252890.1">
    <property type="nucleotide sequence ID" value="NZ_BMPI01000029.1"/>
</dbReference>
<comment type="caution">
    <text evidence="3">The sequence shown here is derived from an EMBL/GenBank/DDBJ whole genome shotgun (WGS) entry which is preliminary data.</text>
</comment>
<evidence type="ECO:0000313" key="3">
    <source>
        <dbReference type="EMBL" id="GGM46718.1"/>
    </source>
</evidence>
<evidence type="ECO:0008006" key="5">
    <source>
        <dbReference type="Google" id="ProtNLM"/>
    </source>
</evidence>
<dbReference type="Proteomes" id="UP000642070">
    <property type="component" value="Unassembled WGS sequence"/>
</dbReference>
<accession>A0A917U0S3</accession>
<dbReference type="SMART" id="SM00028">
    <property type="entry name" value="TPR"/>
    <property type="match status" value="11"/>
</dbReference>
<proteinExistence type="predicted"/>